<name>A0ABR1U1D5_9PEZI</name>
<evidence type="ECO:0008006" key="3">
    <source>
        <dbReference type="Google" id="ProtNLM"/>
    </source>
</evidence>
<evidence type="ECO:0000313" key="2">
    <source>
        <dbReference type="Proteomes" id="UP001444661"/>
    </source>
</evidence>
<dbReference type="EMBL" id="JAQQWK010000002">
    <property type="protein sequence ID" value="KAK8051768.1"/>
    <property type="molecule type" value="Genomic_DNA"/>
</dbReference>
<sequence length="386" mass="43845">MVQLRKEATTEARVPWLSTLQIQPPLFYSRHQNQEQPNLTSAKPPISRAQKMSIQLPELVSIIVDQLHDDGDGPLASYASISPVWQHAVERHTFADLEVCNTEISDFIDIFSKYQTRRNYLRRLGVLFRFPKAVVTNDQQSRNQQIFQSAITLLLRALKQWEDQSDVASSKTATSLILALSCEDVIYFRGAECLLELSNDGHVPDLPKLRSVGTFIDSFQPEYSLRSLTFQLVEAAIPLQEDRLKYRLDFACGLDSLCGTLPLLEEFSIMTGRPDVSDHPQLHRPDFTDGEGFDPLCEAIRRLTQPTVRVLMVGGIVITADLFTNRRPHATSDNDMWKSLEEIVVRTTVMDSTGRWYLGDEAPIDRGLGSFLEDYTDAIFDKMPYM</sequence>
<accession>A0ABR1U1D5</accession>
<proteinExistence type="predicted"/>
<organism evidence="1 2">
    <name type="scientific">Apiospora rasikravindrae</name>
    <dbReference type="NCBI Taxonomy" id="990691"/>
    <lineage>
        <taxon>Eukaryota</taxon>
        <taxon>Fungi</taxon>
        <taxon>Dikarya</taxon>
        <taxon>Ascomycota</taxon>
        <taxon>Pezizomycotina</taxon>
        <taxon>Sordariomycetes</taxon>
        <taxon>Xylariomycetidae</taxon>
        <taxon>Amphisphaeriales</taxon>
        <taxon>Apiosporaceae</taxon>
        <taxon>Apiospora</taxon>
    </lineage>
</organism>
<keyword evidence="2" id="KW-1185">Reference proteome</keyword>
<gene>
    <name evidence="1" type="ORF">PG993_003153</name>
</gene>
<protein>
    <recommendedName>
        <fullName evidence="3">F-box domain-containing protein</fullName>
    </recommendedName>
</protein>
<dbReference type="Proteomes" id="UP001444661">
    <property type="component" value="Unassembled WGS sequence"/>
</dbReference>
<reference evidence="1 2" key="1">
    <citation type="submission" date="2023-01" db="EMBL/GenBank/DDBJ databases">
        <title>Analysis of 21 Apiospora genomes using comparative genomics revels a genus with tremendous synthesis potential of carbohydrate active enzymes and secondary metabolites.</title>
        <authorList>
            <person name="Sorensen T."/>
        </authorList>
    </citation>
    <scope>NUCLEOTIDE SEQUENCE [LARGE SCALE GENOMIC DNA]</scope>
    <source>
        <strain evidence="1 2">CBS 33761</strain>
    </source>
</reference>
<comment type="caution">
    <text evidence="1">The sequence shown here is derived from an EMBL/GenBank/DDBJ whole genome shotgun (WGS) entry which is preliminary data.</text>
</comment>
<evidence type="ECO:0000313" key="1">
    <source>
        <dbReference type="EMBL" id="KAK8051768.1"/>
    </source>
</evidence>